<dbReference type="AlphaFoldDB" id="S8CVX1"/>
<comment type="caution">
    <text evidence="2">The sequence shown here is derived from an EMBL/GenBank/DDBJ whole genome shotgun (WGS) entry which is preliminary data.</text>
</comment>
<gene>
    <name evidence="2" type="ORF">M569_05655</name>
</gene>
<evidence type="ECO:0000313" key="3">
    <source>
        <dbReference type="Proteomes" id="UP000015453"/>
    </source>
</evidence>
<organism evidence="2 3">
    <name type="scientific">Genlisea aurea</name>
    <dbReference type="NCBI Taxonomy" id="192259"/>
    <lineage>
        <taxon>Eukaryota</taxon>
        <taxon>Viridiplantae</taxon>
        <taxon>Streptophyta</taxon>
        <taxon>Embryophyta</taxon>
        <taxon>Tracheophyta</taxon>
        <taxon>Spermatophyta</taxon>
        <taxon>Magnoliopsida</taxon>
        <taxon>eudicotyledons</taxon>
        <taxon>Gunneridae</taxon>
        <taxon>Pentapetalae</taxon>
        <taxon>asterids</taxon>
        <taxon>lamiids</taxon>
        <taxon>Lamiales</taxon>
        <taxon>Lentibulariaceae</taxon>
        <taxon>Genlisea</taxon>
    </lineage>
</organism>
<dbReference type="InterPro" id="IPR023393">
    <property type="entry name" value="START-like_dom_sf"/>
</dbReference>
<protein>
    <recommendedName>
        <fullName evidence="1">HD-Zip IV C-terminal domain-containing protein</fullName>
    </recommendedName>
</protein>
<evidence type="ECO:0000259" key="1">
    <source>
        <dbReference type="Pfam" id="PF25797"/>
    </source>
</evidence>
<dbReference type="InterPro" id="IPR042160">
    <property type="entry name" value="HD-Zip_IV"/>
</dbReference>
<sequence>KKKTGVATLAGRKSILTLAQRMTCSFCRTLGASSANSDSWKKITSKTGDNIRIVSRNNLNDNGEPLGTIMCAISCAWFPVTQQSLFDFLRDEKRRHEWDVMFKGNKAQVIANLAKGQDPGNVVTALAMNPDEHKMRLLQDCSTNSYESMVVYSPVGLNGMESVIAGCDSSCIQVLPSGFSILPDGIESKPFLISCCSSSRSSDEKRSKEEGGSVLTFGFQVLISSSNDNNSSDSVDSITSLVSSSFQNIRRSLQCQE</sequence>
<dbReference type="Proteomes" id="UP000015453">
    <property type="component" value="Unassembled WGS sequence"/>
</dbReference>
<name>S8CVX1_9LAMI</name>
<dbReference type="OrthoDB" id="6159439at2759"/>
<keyword evidence="3" id="KW-1185">Reference proteome</keyword>
<dbReference type="PANTHER" id="PTHR45654">
    <property type="entry name" value="HOMEOBOX-LEUCINE ZIPPER PROTEIN MERISTEM L1"/>
    <property type="match status" value="1"/>
</dbReference>
<dbReference type="SUPFAM" id="SSF55961">
    <property type="entry name" value="Bet v1-like"/>
    <property type="match status" value="1"/>
</dbReference>
<reference evidence="2 3" key="1">
    <citation type="journal article" date="2013" name="BMC Genomics">
        <title>The miniature genome of a carnivorous plant Genlisea aurea contains a low number of genes and short non-coding sequences.</title>
        <authorList>
            <person name="Leushkin E.V."/>
            <person name="Sutormin R.A."/>
            <person name="Nabieva E.R."/>
            <person name="Penin A.A."/>
            <person name="Kondrashov A.S."/>
            <person name="Logacheva M.D."/>
        </authorList>
    </citation>
    <scope>NUCLEOTIDE SEQUENCE [LARGE SCALE GENOMIC DNA]</scope>
</reference>
<evidence type="ECO:0000313" key="2">
    <source>
        <dbReference type="EMBL" id="EPS69116.1"/>
    </source>
</evidence>
<feature type="non-terminal residue" evidence="2">
    <location>
        <position position="1"/>
    </location>
</feature>
<accession>S8CVX1</accession>
<dbReference type="InterPro" id="IPR057993">
    <property type="entry name" value="HD-Zip_IV_C"/>
</dbReference>
<proteinExistence type="predicted"/>
<dbReference type="Pfam" id="PF25797">
    <property type="entry name" value="PDF2_C"/>
    <property type="match status" value="1"/>
</dbReference>
<feature type="domain" description="HD-Zip IV C-terminal" evidence="1">
    <location>
        <begin position="8"/>
        <end position="255"/>
    </location>
</feature>
<dbReference type="Gene3D" id="3.30.530.20">
    <property type="match status" value="1"/>
</dbReference>
<dbReference type="PANTHER" id="PTHR45654:SF24">
    <property type="entry name" value="HOMEOBOX-LEUCINE ZIPPER PROTEIN GLABRA 2"/>
    <property type="match status" value="1"/>
</dbReference>
<dbReference type="EMBL" id="AUSU01002289">
    <property type="protein sequence ID" value="EPS69116.1"/>
    <property type="molecule type" value="Genomic_DNA"/>
</dbReference>